<comment type="subcellular location">
    <subcellularLocation>
        <location evidence="1">Membrane</location>
        <topology evidence="1">Multi-pass membrane protein</topology>
    </subcellularLocation>
</comment>
<feature type="transmembrane region" description="Helical" evidence="6">
    <location>
        <begin position="376"/>
        <end position="393"/>
    </location>
</feature>
<feature type="transmembrane region" description="Helical" evidence="6">
    <location>
        <begin position="445"/>
        <end position="463"/>
    </location>
</feature>
<evidence type="ECO:0000256" key="6">
    <source>
        <dbReference type="SAM" id="Phobius"/>
    </source>
</evidence>
<evidence type="ECO:0008006" key="9">
    <source>
        <dbReference type="Google" id="ProtNLM"/>
    </source>
</evidence>
<feature type="transmembrane region" description="Helical" evidence="6">
    <location>
        <begin position="492"/>
        <end position="512"/>
    </location>
</feature>
<dbReference type="Pfam" id="PF10136">
    <property type="entry name" value="SpecificRecomb"/>
    <property type="match status" value="1"/>
</dbReference>
<evidence type="ECO:0000313" key="7">
    <source>
        <dbReference type="EMBL" id="OQP62496.1"/>
    </source>
</evidence>
<accession>A0A1V9FW80</accession>
<dbReference type="InterPro" id="IPR023271">
    <property type="entry name" value="Aquaporin-like"/>
</dbReference>
<dbReference type="EMBL" id="LVYD01000050">
    <property type="protein sequence ID" value="OQP62496.1"/>
    <property type="molecule type" value="Genomic_DNA"/>
</dbReference>
<keyword evidence="4 6" id="KW-0472">Membrane</keyword>
<evidence type="ECO:0000256" key="5">
    <source>
        <dbReference type="SAM" id="MobiDB-lite"/>
    </source>
</evidence>
<feature type="transmembrane region" description="Helical" evidence="6">
    <location>
        <begin position="554"/>
        <end position="574"/>
    </location>
</feature>
<proteinExistence type="predicted"/>
<dbReference type="OrthoDB" id="5688397at2"/>
<reference evidence="7 8" key="1">
    <citation type="submission" date="2016-03" db="EMBL/GenBank/DDBJ databases">
        <title>Niastella vici sp. nov., isolated from farmland soil.</title>
        <authorList>
            <person name="Chen L."/>
            <person name="Wang D."/>
            <person name="Yang S."/>
            <person name="Wang G."/>
        </authorList>
    </citation>
    <scope>NUCLEOTIDE SEQUENCE [LARGE SCALE GENOMIC DNA]</scope>
    <source>
        <strain evidence="7 8">DJ57</strain>
    </source>
</reference>
<feature type="transmembrane region" description="Helical" evidence="6">
    <location>
        <begin position="606"/>
        <end position="634"/>
    </location>
</feature>
<dbReference type="AlphaFoldDB" id="A0A1V9FW80"/>
<keyword evidence="2 6" id="KW-0812">Transmembrane</keyword>
<dbReference type="InterPro" id="IPR011385">
    <property type="entry name" value="Site-sp_rcmbase"/>
</dbReference>
<feature type="compositionally biased region" description="Basic and acidic residues" evidence="5">
    <location>
        <begin position="671"/>
        <end position="688"/>
    </location>
</feature>
<dbReference type="Gene3D" id="1.20.1080.10">
    <property type="entry name" value="Glycerol uptake facilitator protein"/>
    <property type="match status" value="1"/>
</dbReference>
<dbReference type="RefSeq" id="WP_081148890.1">
    <property type="nucleotide sequence ID" value="NZ_LVYD01000050.1"/>
</dbReference>
<evidence type="ECO:0000313" key="8">
    <source>
        <dbReference type="Proteomes" id="UP000192796"/>
    </source>
</evidence>
<evidence type="ECO:0000256" key="1">
    <source>
        <dbReference type="ARBA" id="ARBA00004141"/>
    </source>
</evidence>
<feature type="transmembrane region" description="Helical" evidence="6">
    <location>
        <begin position="344"/>
        <end position="364"/>
    </location>
</feature>
<dbReference type="STRING" id="1703345.A3860_27785"/>
<organism evidence="7 8">
    <name type="scientific">Niastella vici</name>
    <dbReference type="NCBI Taxonomy" id="1703345"/>
    <lineage>
        <taxon>Bacteria</taxon>
        <taxon>Pseudomonadati</taxon>
        <taxon>Bacteroidota</taxon>
        <taxon>Chitinophagia</taxon>
        <taxon>Chitinophagales</taxon>
        <taxon>Chitinophagaceae</taxon>
        <taxon>Niastella</taxon>
    </lineage>
</organism>
<name>A0A1V9FW80_9BACT</name>
<protein>
    <recommendedName>
        <fullName evidence="9">Recombinase</fullName>
    </recommendedName>
</protein>
<dbReference type="GO" id="GO:0016020">
    <property type="term" value="C:membrane"/>
    <property type="evidence" value="ECO:0007669"/>
    <property type="project" value="UniProtKB-SubCell"/>
</dbReference>
<evidence type="ECO:0000256" key="3">
    <source>
        <dbReference type="ARBA" id="ARBA00022989"/>
    </source>
</evidence>
<evidence type="ECO:0000256" key="4">
    <source>
        <dbReference type="ARBA" id="ARBA00023136"/>
    </source>
</evidence>
<comment type="caution">
    <text evidence="7">The sequence shown here is derived from an EMBL/GenBank/DDBJ whole genome shotgun (WGS) entry which is preliminary data.</text>
</comment>
<evidence type="ECO:0000256" key="2">
    <source>
        <dbReference type="ARBA" id="ARBA00022692"/>
    </source>
</evidence>
<keyword evidence="8" id="KW-1185">Reference proteome</keyword>
<dbReference type="Proteomes" id="UP000192796">
    <property type="component" value="Unassembled WGS sequence"/>
</dbReference>
<feature type="region of interest" description="Disordered" evidence="5">
    <location>
        <begin position="666"/>
        <end position="688"/>
    </location>
</feature>
<sequence>MIRRKKKVNLVKEFLNKGRTVSIKDREEALDYLVAFVGMIRPRLSEFENANKKFAETLQFINQQPSVLNNLRIAIMAQLINSNLVPMLTESGITVSRGAGRELYARLKHKLLPAAQDPNDFLYLLNRIFFRHTDYEWVEQLGREKWMHLFQLIGLSFSGNEPVIVKQAILSLQILSARVAQLGWENEITHNIPAQWQPPNNPFAVQQHLVYQIKELVLRQNKTREAVRELTAALGEVLAHCFELVQHIRNETAEKGASLSQTFILFQIEQKLNRMSLLLDIADADEKINLARFANLFIVVVRNENRKNSIREFLSQTTGYLAYQIAEHKGKKGSKYITSTPLEYFQMIGSAMWGGLIICFVAIFKNLLTLLHLAPFWSGFVYSINYSLGFVAIEETKATLATKQPAFTASAVASSLDARKSDEPPNLYNLAVTVSEVSRSQIASFIGNLIVVFPVTYLLAWLYDLAIGHPLVQGEKAAQLLQDQHPGYSLSLLYACNTGFFLFLSGIIAGYVQNKINYGRIGKRLTEHPVLRLSLPPNRLQKIANYVNKNGGSLAGNIALGIFLGTAGILGKIFGIPFDIRHITISAANTSLGVYGVGWAHLNYRYLANVVVGVLGIGFFNFLVSFSLAFIVAVRSRGIRLKDYPGFLRILWKYFRNHPLDFIRPRKSRNRRDPGRNGRSETDIKESV</sequence>
<gene>
    <name evidence="7" type="ORF">A3860_27785</name>
</gene>
<keyword evidence="3 6" id="KW-1133">Transmembrane helix</keyword>